<name>A0A7J5B871_9MICO</name>
<dbReference type="EMBL" id="WBKB01000009">
    <property type="protein sequence ID" value="KAB1641405.1"/>
    <property type="molecule type" value="Genomic_DNA"/>
</dbReference>
<evidence type="ECO:0000313" key="2">
    <source>
        <dbReference type="Proteomes" id="UP000433493"/>
    </source>
</evidence>
<gene>
    <name evidence="1" type="ORF">F8O05_12505</name>
</gene>
<evidence type="ECO:0000313" key="1">
    <source>
        <dbReference type="EMBL" id="KAB1641405.1"/>
    </source>
</evidence>
<dbReference type="RefSeq" id="WP_158053088.1">
    <property type="nucleotide sequence ID" value="NZ_WBKB01000009.1"/>
</dbReference>
<keyword evidence="2" id="KW-1185">Reference proteome</keyword>
<organism evidence="1 2">
    <name type="scientific">Gulosibacter chungangensis</name>
    <dbReference type="NCBI Taxonomy" id="979746"/>
    <lineage>
        <taxon>Bacteria</taxon>
        <taxon>Bacillati</taxon>
        <taxon>Actinomycetota</taxon>
        <taxon>Actinomycetes</taxon>
        <taxon>Micrococcales</taxon>
        <taxon>Microbacteriaceae</taxon>
        <taxon>Gulosibacter</taxon>
    </lineage>
</organism>
<proteinExistence type="predicted"/>
<accession>A0A7J5B871</accession>
<protein>
    <submittedName>
        <fullName evidence="1">Uncharacterized protein</fullName>
    </submittedName>
</protein>
<sequence length="103" mass="11252">MAFLITRDFITGKHEDGYGAGVQGPRTARPSILTRLTAGEGEPFRILDDDGYVYYHGRFLDDSDAEAYVGEAEFQPLDCYGTPNAGAVTIQYRDPATGAWTAL</sequence>
<reference evidence="1 2" key="1">
    <citation type="submission" date="2019-09" db="EMBL/GenBank/DDBJ databases">
        <title>Phylogeny of genus Pseudoclavibacter and closely related genus.</title>
        <authorList>
            <person name="Li Y."/>
        </authorList>
    </citation>
    <scope>NUCLEOTIDE SEQUENCE [LARGE SCALE GENOMIC DNA]</scope>
    <source>
        <strain evidence="1 2">KCTC 13959</strain>
    </source>
</reference>
<comment type="caution">
    <text evidence="1">The sequence shown here is derived from an EMBL/GenBank/DDBJ whole genome shotgun (WGS) entry which is preliminary data.</text>
</comment>
<dbReference type="OrthoDB" id="5118610at2"/>
<dbReference type="Proteomes" id="UP000433493">
    <property type="component" value="Unassembled WGS sequence"/>
</dbReference>
<dbReference type="AlphaFoldDB" id="A0A7J5B871"/>